<name>A0A085ZFQ8_9FLAO</name>
<dbReference type="EMBL" id="JPRL01000002">
    <property type="protein sequence ID" value="KFF03272.1"/>
    <property type="molecule type" value="Genomic_DNA"/>
</dbReference>
<dbReference type="AlphaFoldDB" id="A0A085ZFQ8"/>
<sequence>MTIENLNANLITASPEEIIGYVSVNAQEIKLLFNNLESERHHLKECILLITRLNRLKENVVETEEIQFLFTCLAFYFKSIRKTSLITTCITHLKDSILKYRLQAWHKYNTYKFNASHANLFPQYLELLSSAASNDVEDYTEDVLLDLHYYYIEHSKIENFKVLFDDRDLLVQYPLLREYTINQDRFTYRTIKSGAVDKIYTPSKFAENLFAEKFINYIRHHGNTRWHEILLGYDSFTARRDIIQFGQADFDKRYKDLQPDEVVKLYCYFNMRKHFYSTLHLLEINPWINHMIMKGNTKFIDVGCGPATSGIALVDHLLEAGMPNNSFEYIGIDYYGSMLAAASDIMDNDEFDNSRASFLKSIDLIDLEDKDKTEAIFLNTCYLFASPTLEVDSLAADINTYLGNYGSIPKFLLFQNTTEPSKNIKYREFKKKLTEHKLLYADKIEVKYNNQRHGFWRPTTEMVSYEILKFK</sequence>
<dbReference type="eggNOG" id="ENOG50343KM">
    <property type="taxonomic scope" value="Bacteria"/>
</dbReference>
<dbReference type="Proteomes" id="UP000028715">
    <property type="component" value="Unassembled WGS sequence"/>
</dbReference>
<evidence type="ECO:0000313" key="1">
    <source>
        <dbReference type="EMBL" id="KFF03272.1"/>
    </source>
</evidence>
<comment type="caution">
    <text evidence="1">The sequence shown here is derived from an EMBL/GenBank/DDBJ whole genome shotgun (WGS) entry which is preliminary data.</text>
</comment>
<gene>
    <name evidence="1" type="ORF">IW19_20455</name>
</gene>
<dbReference type="OrthoDB" id="9757917at2"/>
<proteinExistence type="predicted"/>
<dbReference type="Gene3D" id="3.40.50.150">
    <property type="entry name" value="Vaccinia Virus protein VP39"/>
    <property type="match status" value="1"/>
</dbReference>
<organism evidence="1 2">
    <name type="scientific">Flavobacterium reichenbachii</name>
    <dbReference type="NCBI Taxonomy" id="362418"/>
    <lineage>
        <taxon>Bacteria</taxon>
        <taxon>Pseudomonadati</taxon>
        <taxon>Bacteroidota</taxon>
        <taxon>Flavobacteriia</taxon>
        <taxon>Flavobacteriales</taxon>
        <taxon>Flavobacteriaceae</taxon>
        <taxon>Flavobacterium</taxon>
    </lineage>
</organism>
<accession>A0A085ZFQ8</accession>
<keyword evidence="2" id="KW-1185">Reference proteome</keyword>
<dbReference type="InterPro" id="IPR029063">
    <property type="entry name" value="SAM-dependent_MTases_sf"/>
</dbReference>
<dbReference type="RefSeq" id="WP_035688681.1">
    <property type="nucleotide sequence ID" value="NZ_JPRL01000002.1"/>
</dbReference>
<dbReference type="STRING" id="362418.IW19_20455"/>
<evidence type="ECO:0000313" key="2">
    <source>
        <dbReference type="Proteomes" id="UP000028715"/>
    </source>
</evidence>
<protein>
    <recommendedName>
        <fullName evidence="3">Methyltransferase domain-containing protein</fullName>
    </recommendedName>
</protein>
<dbReference type="SUPFAM" id="SSF53335">
    <property type="entry name" value="S-adenosyl-L-methionine-dependent methyltransferases"/>
    <property type="match status" value="1"/>
</dbReference>
<evidence type="ECO:0008006" key="3">
    <source>
        <dbReference type="Google" id="ProtNLM"/>
    </source>
</evidence>
<reference evidence="1 2" key="1">
    <citation type="submission" date="2014-07" db="EMBL/GenBank/DDBJ databases">
        <title>Genome of Flavobacterium reichenbachii LMG 25512.</title>
        <authorList>
            <person name="Stropko S.J."/>
            <person name="Pipes S.E."/>
            <person name="Newman J.D."/>
        </authorList>
    </citation>
    <scope>NUCLEOTIDE SEQUENCE [LARGE SCALE GENOMIC DNA]</scope>
    <source>
        <strain evidence="1 2">LMG 25512</strain>
    </source>
</reference>